<sequence length="294" mass="32666">MSVTVEWKGLAKSYGAHSALTHVNGTIAGNKIIGLLGRNGSGKTTLLALIKGLLRPTSGQLLINGQAPFENRALAREICFVRDSRMTYGSFKVREALKLASASWPNWDHGYALHLAERFSLPLEKKVQSLSLGMESSLNAIIGLASRAPLTLMDETYNGMDAPSRYLFYEELLEDYMRSPRMLVLSTHLIEEVGRLFEEVVLVDQGTIVLHETTEQLLMMTYVVIGTAPDVERFTDSLQVLHTQVLGNMKSAVVFGELSKEQERLADLYHLDIQPVPLQDIIVHLTSRKEVPSS</sequence>
<evidence type="ECO:0000256" key="1">
    <source>
        <dbReference type="ARBA" id="ARBA00022741"/>
    </source>
</evidence>
<reference evidence="4 5" key="1">
    <citation type="submission" date="2020-08" db="EMBL/GenBank/DDBJ databases">
        <title>Genomic Encyclopedia of Type Strains, Phase III (KMG-III): the genomes of soil and plant-associated and newly described type strains.</title>
        <authorList>
            <person name="Whitman W."/>
        </authorList>
    </citation>
    <scope>NUCLEOTIDE SEQUENCE [LARGE SCALE GENOMIC DNA]</scope>
    <source>
        <strain evidence="4 5">CECT 5862</strain>
    </source>
</reference>
<keyword evidence="2 4" id="KW-0067">ATP-binding</keyword>
<evidence type="ECO:0000313" key="4">
    <source>
        <dbReference type="EMBL" id="MBB3108592.1"/>
    </source>
</evidence>
<dbReference type="EMBL" id="JACHXK010000001">
    <property type="protein sequence ID" value="MBB3108592.1"/>
    <property type="molecule type" value="Genomic_DNA"/>
</dbReference>
<gene>
    <name evidence="4" type="ORF">FHS18_000620</name>
</gene>
<dbReference type="PANTHER" id="PTHR43158:SF5">
    <property type="entry name" value="ABC TRANSPORTER, ATP-BINDING PROTEIN"/>
    <property type="match status" value="1"/>
</dbReference>
<dbReference type="SMART" id="SM00382">
    <property type="entry name" value="AAA"/>
    <property type="match status" value="1"/>
</dbReference>
<dbReference type="RefSeq" id="WP_183596823.1">
    <property type="nucleotide sequence ID" value="NZ_JACHXK010000001.1"/>
</dbReference>
<feature type="domain" description="ABC transporter" evidence="3">
    <location>
        <begin position="5"/>
        <end position="230"/>
    </location>
</feature>
<evidence type="ECO:0000259" key="3">
    <source>
        <dbReference type="PROSITE" id="PS50893"/>
    </source>
</evidence>
<evidence type="ECO:0000313" key="5">
    <source>
        <dbReference type="Proteomes" id="UP000570361"/>
    </source>
</evidence>
<dbReference type="InterPro" id="IPR003439">
    <property type="entry name" value="ABC_transporter-like_ATP-bd"/>
</dbReference>
<dbReference type="Gene3D" id="3.40.50.300">
    <property type="entry name" value="P-loop containing nucleotide triphosphate hydrolases"/>
    <property type="match status" value="1"/>
</dbReference>
<dbReference type="GO" id="GO:0016887">
    <property type="term" value="F:ATP hydrolysis activity"/>
    <property type="evidence" value="ECO:0007669"/>
    <property type="project" value="InterPro"/>
</dbReference>
<organism evidence="4 5">
    <name type="scientific">Paenibacillus phyllosphaerae</name>
    <dbReference type="NCBI Taxonomy" id="274593"/>
    <lineage>
        <taxon>Bacteria</taxon>
        <taxon>Bacillati</taxon>
        <taxon>Bacillota</taxon>
        <taxon>Bacilli</taxon>
        <taxon>Bacillales</taxon>
        <taxon>Paenibacillaceae</taxon>
        <taxon>Paenibacillus</taxon>
    </lineage>
</organism>
<dbReference type="GO" id="GO:0005524">
    <property type="term" value="F:ATP binding"/>
    <property type="evidence" value="ECO:0007669"/>
    <property type="project" value="UniProtKB-KW"/>
</dbReference>
<dbReference type="PROSITE" id="PS50893">
    <property type="entry name" value="ABC_TRANSPORTER_2"/>
    <property type="match status" value="1"/>
</dbReference>
<name>A0A7W5ATX0_9BACL</name>
<proteinExistence type="predicted"/>
<dbReference type="InterPro" id="IPR027417">
    <property type="entry name" value="P-loop_NTPase"/>
</dbReference>
<dbReference type="InterPro" id="IPR003593">
    <property type="entry name" value="AAA+_ATPase"/>
</dbReference>
<dbReference type="Proteomes" id="UP000570361">
    <property type="component" value="Unassembled WGS sequence"/>
</dbReference>
<dbReference type="Pfam" id="PF00005">
    <property type="entry name" value="ABC_tran"/>
    <property type="match status" value="1"/>
</dbReference>
<evidence type="ECO:0000256" key="2">
    <source>
        <dbReference type="ARBA" id="ARBA00022840"/>
    </source>
</evidence>
<dbReference type="SUPFAM" id="SSF52540">
    <property type="entry name" value="P-loop containing nucleoside triphosphate hydrolases"/>
    <property type="match status" value="1"/>
</dbReference>
<comment type="caution">
    <text evidence="4">The sequence shown here is derived from an EMBL/GenBank/DDBJ whole genome shotgun (WGS) entry which is preliminary data.</text>
</comment>
<keyword evidence="1" id="KW-0547">Nucleotide-binding</keyword>
<keyword evidence="5" id="KW-1185">Reference proteome</keyword>
<protein>
    <submittedName>
        <fullName evidence="4">ABC-2 type transport system ATP-binding protein</fullName>
    </submittedName>
</protein>
<dbReference type="AlphaFoldDB" id="A0A7W5ATX0"/>
<accession>A0A7W5ATX0</accession>
<dbReference type="PANTHER" id="PTHR43158">
    <property type="entry name" value="SKFA PEPTIDE EXPORT ATP-BINDING PROTEIN SKFE"/>
    <property type="match status" value="1"/>
</dbReference>